<organism evidence="1 2">
    <name type="scientific">Protea cynaroides</name>
    <dbReference type="NCBI Taxonomy" id="273540"/>
    <lineage>
        <taxon>Eukaryota</taxon>
        <taxon>Viridiplantae</taxon>
        <taxon>Streptophyta</taxon>
        <taxon>Embryophyta</taxon>
        <taxon>Tracheophyta</taxon>
        <taxon>Spermatophyta</taxon>
        <taxon>Magnoliopsida</taxon>
        <taxon>Proteales</taxon>
        <taxon>Proteaceae</taxon>
        <taxon>Protea</taxon>
    </lineage>
</organism>
<proteinExistence type="predicted"/>
<evidence type="ECO:0000313" key="2">
    <source>
        <dbReference type="Proteomes" id="UP001141806"/>
    </source>
</evidence>
<evidence type="ECO:0000313" key="1">
    <source>
        <dbReference type="EMBL" id="KAJ4969386.1"/>
    </source>
</evidence>
<protein>
    <submittedName>
        <fullName evidence="1">Uncharacterized protein</fullName>
    </submittedName>
</protein>
<dbReference type="AlphaFoldDB" id="A0A9Q0KF68"/>
<accession>A0A9Q0KF68</accession>
<reference evidence="1" key="1">
    <citation type="journal article" date="2023" name="Plant J.">
        <title>The genome of the king protea, Protea cynaroides.</title>
        <authorList>
            <person name="Chang J."/>
            <person name="Duong T.A."/>
            <person name="Schoeman C."/>
            <person name="Ma X."/>
            <person name="Roodt D."/>
            <person name="Barker N."/>
            <person name="Li Z."/>
            <person name="Van de Peer Y."/>
            <person name="Mizrachi E."/>
        </authorList>
    </citation>
    <scope>NUCLEOTIDE SEQUENCE</scope>
    <source>
        <tissue evidence="1">Young leaves</tissue>
    </source>
</reference>
<gene>
    <name evidence="1" type="ORF">NE237_016087</name>
</gene>
<name>A0A9Q0KF68_9MAGN</name>
<comment type="caution">
    <text evidence="1">The sequence shown here is derived from an EMBL/GenBank/DDBJ whole genome shotgun (WGS) entry which is preliminary data.</text>
</comment>
<keyword evidence="2" id="KW-1185">Reference proteome</keyword>
<dbReference type="EMBL" id="JAMYWD010000006">
    <property type="protein sequence ID" value="KAJ4969386.1"/>
    <property type="molecule type" value="Genomic_DNA"/>
</dbReference>
<dbReference type="Proteomes" id="UP001141806">
    <property type="component" value="Unassembled WGS sequence"/>
</dbReference>
<sequence length="119" mass="13064">MVDEVGDGLFGAVGSGLTELIVLAEQLNVNRVFSYSECGEKEGGAASGGGFDSDCVVDSTLFIVEYCLTEEKLQSRNYKEKVSKLRKNSGRKWRFYAAKVLVALELPSHVGNRLQRPET</sequence>